<reference evidence="2" key="1">
    <citation type="submission" date="2021-12" db="EMBL/GenBank/DDBJ databases">
        <authorList>
            <person name="Cha I.-T."/>
            <person name="Lee K.-E."/>
            <person name="Park S.-J."/>
        </authorList>
    </citation>
    <scope>NUCLEOTIDE SEQUENCE</scope>
    <source>
        <strain evidence="2">YSM-43</strain>
    </source>
</reference>
<feature type="transmembrane region" description="Helical" evidence="1">
    <location>
        <begin position="144"/>
        <end position="166"/>
    </location>
</feature>
<sequence>MIKLNASLYLYICSAVLYVLSIIMQCEMLTLITKPIFIPAIIFYYFTQEENEFNYLFVKSLVFFFIGEMFFLINFKDCFFAGLSFLLFPNFIIIYFIYEDFRILMKTRNLKQLDVTLIMLSSILFYLLFNIFNLLEFDSIYEFLYFMIFGTSLLVMTVLTAILFIYSSYRKNTYLVFAVFSLLMAHLFLVLDMQFLNLLTFKYLNAFSQTIAYLFYTKYFLERSILENRLKTIDG</sequence>
<evidence type="ECO:0008006" key="4">
    <source>
        <dbReference type="Google" id="ProtNLM"/>
    </source>
</evidence>
<keyword evidence="3" id="KW-1185">Reference proteome</keyword>
<feature type="transmembrane region" description="Helical" evidence="1">
    <location>
        <begin position="79"/>
        <end position="98"/>
    </location>
</feature>
<protein>
    <recommendedName>
        <fullName evidence="4">YhhN-like protein</fullName>
    </recommendedName>
</protein>
<evidence type="ECO:0000313" key="2">
    <source>
        <dbReference type="EMBL" id="UOX32585.1"/>
    </source>
</evidence>
<evidence type="ECO:0000313" key="3">
    <source>
        <dbReference type="Proteomes" id="UP000830454"/>
    </source>
</evidence>
<dbReference type="Proteomes" id="UP000830454">
    <property type="component" value="Chromosome"/>
</dbReference>
<feature type="transmembrane region" description="Helical" evidence="1">
    <location>
        <begin position="110"/>
        <end position="132"/>
    </location>
</feature>
<gene>
    <name evidence="2" type="ORF">LXD69_11080</name>
</gene>
<name>A0ABY4HJA3_9FLAO</name>
<organism evidence="2 3">
    <name type="scientific">Flavobacterium sediminilitoris</name>
    <dbReference type="NCBI Taxonomy" id="2024526"/>
    <lineage>
        <taxon>Bacteria</taxon>
        <taxon>Pseudomonadati</taxon>
        <taxon>Bacteroidota</taxon>
        <taxon>Flavobacteriia</taxon>
        <taxon>Flavobacteriales</taxon>
        <taxon>Flavobacteriaceae</taxon>
        <taxon>Flavobacterium</taxon>
    </lineage>
</organism>
<accession>A0ABY4HJA3</accession>
<feature type="transmembrane region" description="Helical" evidence="1">
    <location>
        <begin position="53"/>
        <end position="73"/>
    </location>
</feature>
<dbReference type="RefSeq" id="WP_045971790.1">
    <property type="nucleotide sequence ID" value="NZ_CP090145.1"/>
</dbReference>
<feature type="transmembrane region" description="Helical" evidence="1">
    <location>
        <begin position="173"/>
        <end position="191"/>
    </location>
</feature>
<keyword evidence="1" id="KW-1133">Transmembrane helix</keyword>
<keyword evidence="1" id="KW-0812">Transmembrane</keyword>
<dbReference type="EMBL" id="CP090145">
    <property type="protein sequence ID" value="UOX32585.1"/>
    <property type="molecule type" value="Genomic_DNA"/>
</dbReference>
<feature type="transmembrane region" description="Helical" evidence="1">
    <location>
        <begin position="29"/>
        <end position="46"/>
    </location>
</feature>
<evidence type="ECO:0000256" key="1">
    <source>
        <dbReference type="SAM" id="Phobius"/>
    </source>
</evidence>
<proteinExistence type="predicted"/>
<feature type="transmembrane region" description="Helical" evidence="1">
    <location>
        <begin position="7"/>
        <end position="23"/>
    </location>
</feature>
<reference evidence="2" key="2">
    <citation type="submission" date="2022-04" db="EMBL/GenBank/DDBJ databases">
        <title>Complete Genome Sequence of Flavobacterium sediminilitoris YSM-43, Isolated from a Tidal Sediment.</title>
        <authorList>
            <person name="Lee P.A."/>
        </authorList>
    </citation>
    <scope>NUCLEOTIDE SEQUENCE</scope>
    <source>
        <strain evidence="2">YSM-43</strain>
    </source>
</reference>
<keyword evidence="1" id="KW-0472">Membrane</keyword>